<protein>
    <submittedName>
        <fullName evidence="5 6">Ion channel nompc</fullName>
    </submittedName>
</protein>
<name>B0WH28_CULQU</name>
<proteinExistence type="predicted"/>
<dbReference type="InterPro" id="IPR036770">
    <property type="entry name" value="Ankyrin_rpt-contain_sf"/>
</dbReference>
<dbReference type="SUPFAM" id="SSF48403">
    <property type="entry name" value="Ankyrin repeat"/>
    <property type="match status" value="1"/>
</dbReference>
<evidence type="ECO:0000256" key="4">
    <source>
        <dbReference type="SAM" id="MobiDB-lite"/>
    </source>
</evidence>
<sequence length="175" mass="19043">MHGNAQHYQASHAKKAKENRHVKTLDSPSSNPVSQLEQIESQSPLHIAVLSSSINVVKFLVKTDINLNLTDKDGNTALHLAVKQSRSTPEPRGSSLLGTKSVAKIDLLVDDYEEAAAPLVVYGGPPLGPSFFSADDTAPLELLRVSGNLSILQAARWTDEDRKLIATKGLRRKRD</sequence>
<reference evidence="5" key="1">
    <citation type="submission" date="2007-03" db="EMBL/GenBank/DDBJ databases">
        <title>Annotation of Culex pipiens quinquefasciatus.</title>
        <authorList>
            <consortium name="The Broad Institute Genome Sequencing Platform"/>
            <person name="Atkinson P.W."/>
            <person name="Hemingway J."/>
            <person name="Christensen B.M."/>
            <person name="Higgs S."/>
            <person name="Kodira C."/>
            <person name="Hannick L."/>
            <person name="Megy K."/>
            <person name="O'Leary S."/>
            <person name="Pearson M."/>
            <person name="Haas B.J."/>
            <person name="Mauceli E."/>
            <person name="Wortman J.R."/>
            <person name="Lee N.H."/>
            <person name="Guigo R."/>
            <person name="Stanke M."/>
            <person name="Alvarado L."/>
            <person name="Amedeo P."/>
            <person name="Antoine C.H."/>
            <person name="Arensburger P."/>
            <person name="Bidwell S.L."/>
            <person name="Crawford M."/>
            <person name="Camaro F."/>
            <person name="Devon K."/>
            <person name="Engels R."/>
            <person name="Hammond M."/>
            <person name="Howarth C."/>
            <person name="Koehrsen M."/>
            <person name="Lawson D."/>
            <person name="Montgomery P."/>
            <person name="Nene V."/>
            <person name="Nusbaum C."/>
            <person name="Puiu D."/>
            <person name="Romero-Severson J."/>
            <person name="Severson D.W."/>
            <person name="Shumway M."/>
            <person name="Sisk P."/>
            <person name="Stolte C."/>
            <person name="Zeng Q."/>
            <person name="Eisenstadt E."/>
            <person name="Fraser-Liggett C."/>
            <person name="Strausberg R."/>
            <person name="Galagan J."/>
            <person name="Birren B."/>
            <person name="Collins F.H."/>
        </authorList>
    </citation>
    <scope>NUCLEOTIDE SEQUENCE [LARGE SCALE GENOMIC DNA]</scope>
    <source>
        <strain evidence="5">JHB</strain>
    </source>
</reference>
<evidence type="ECO:0000313" key="6">
    <source>
        <dbReference type="EnsemblMetazoa" id="CPIJ006306-PA"/>
    </source>
</evidence>
<feature type="compositionally biased region" description="Polar residues" evidence="4">
    <location>
        <begin position="26"/>
        <end position="37"/>
    </location>
</feature>
<evidence type="ECO:0000313" key="7">
    <source>
        <dbReference type="Proteomes" id="UP000002320"/>
    </source>
</evidence>
<keyword evidence="2 3" id="KW-0040">ANK repeat</keyword>
<dbReference type="Pfam" id="PF12796">
    <property type="entry name" value="Ank_2"/>
    <property type="match status" value="1"/>
</dbReference>
<feature type="repeat" description="ANK" evidence="3">
    <location>
        <begin position="40"/>
        <end position="72"/>
    </location>
</feature>
<dbReference type="PANTHER" id="PTHR46680:SF3">
    <property type="entry name" value="NF-KAPPA-B INHIBITOR CACTUS"/>
    <property type="match status" value="1"/>
</dbReference>
<feature type="region of interest" description="Disordered" evidence="4">
    <location>
        <begin position="1"/>
        <end position="37"/>
    </location>
</feature>
<dbReference type="InterPro" id="IPR002110">
    <property type="entry name" value="Ankyrin_rpt"/>
</dbReference>
<dbReference type="PANTHER" id="PTHR46680">
    <property type="entry name" value="NF-KAPPA-B INHIBITOR ALPHA"/>
    <property type="match status" value="1"/>
</dbReference>
<dbReference type="GO" id="GO:0005829">
    <property type="term" value="C:cytosol"/>
    <property type="evidence" value="ECO:0007669"/>
    <property type="project" value="TreeGrafter"/>
</dbReference>
<dbReference type="EMBL" id="DS231932">
    <property type="protein sequence ID" value="EDS27479.1"/>
    <property type="molecule type" value="Genomic_DNA"/>
</dbReference>
<gene>
    <name evidence="6" type="primary">6038182</name>
    <name evidence="5" type="ORF">CpipJ_CPIJ006306</name>
</gene>
<keyword evidence="1" id="KW-0677">Repeat</keyword>
<dbReference type="GO" id="GO:0071356">
    <property type="term" value="P:cellular response to tumor necrosis factor"/>
    <property type="evidence" value="ECO:0007669"/>
    <property type="project" value="TreeGrafter"/>
</dbReference>
<dbReference type="Gene3D" id="1.25.40.20">
    <property type="entry name" value="Ankyrin repeat-containing domain"/>
    <property type="match status" value="1"/>
</dbReference>
<dbReference type="InterPro" id="IPR051070">
    <property type="entry name" value="NF-kappa-B_inhibitor"/>
</dbReference>
<dbReference type="HOGENOM" id="CLU_1534068_0_0_1"/>
<keyword evidence="7" id="KW-1185">Reference proteome</keyword>
<dbReference type="AlphaFoldDB" id="B0WH28"/>
<dbReference type="EnsemblMetazoa" id="CPIJ006306-RA">
    <property type="protein sequence ID" value="CPIJ006306-PA"/>
    <property type="gene ID" value="CPIJ006306"/>
</dbReference>
<dbReference type="SMART" id="SM00248">
    <property type="entry name" value="ANK"/>
    <property type="match status" value="2"/>
</dbReference>
<dbReference type="Proteomes" id="UP000002320">
    <property type="component" value="Unassembled WGS sequence"/>
</dbReference>
<evidence type="ECO:0000256" key="3">
    <source>
        <dbReference type="PROSITE-ProRule" id="PRU00023"/>
    </source>
</evidence>
<dbReference type="GO" id="GO:0051059">
    <property type="term" value="F:NF-kappaB binding"/>
    <property type="evidence" value="ECO:0007669"/>
    <property type="project" value="TreeGrafter"/>
</dbReference>
<dbReference type="PROSITE" id="PS50088">
    <property type="entry name" value="ANK_REPEAT"/>
    <property type="match status" value="1"/>
</dbReference>
<evidence type="ECO:0000256" key="1">
    <source>
        <dbReference type="ARBA" id="ARBA00022737"/>
    </source>
</evidence>
<dbReference type="VEuPathDB" id="VectorBase:CPIJ006306"/>
<evidence type="ECO:0000313" key="5">
    <source>
        <dbReference type="EMBL" id="EDS27479.1"/>
    </source>
</evidence>
<organism>
    <name type="scientific">Culex quinquefasciatus</name>
    <name type="common">Southern house mosquito</name>
    <name type="synonym">Culex pungens</name>
    <dbReference type="NCBI Taxonomy" id="7176"/>
    <lineage>
        <taxon>Eukaryota</taxon>
        <taxon>Metazoa</taxon>
        <taxon>Ecdysozoa</taxon>
        <taxon>Arthropoda</taxon>
        <taxon>Hexapoda</taxon>
        <taxon>Insecta</taxon>
        <taxon>Pterygota</taxon>
        <taxon>Neoptera</taxon>
        <taxon>Endopterygota</taxon>
        <taxon>Diptera</taxon>
        <taxon>Nematocera</taxon>
        <taxon>Culicoidea</taxon>
        <taxon>Culicidae</taxon>
        <taxon>Culicinae</taxon>
        <taxon>Culicini</taxon>
        <taxon>Culex</taxon>
        <taxon>Culex</taxon>
    </lineage>
</organism>
<dbReference type="KEGG" id="cqu:CpipJ_CPIJ006306"/>
<reference evidence="6" key="2">
    <citation type="submission" date="2021-02" db="UniProtKB">
        <authorList>
            <consortium name="EnsemblMetazoa"/>
        </authorList>
    </citation>
    <scope>IDENTIFICATION</scope>
    <source>
        <strain evidence="6">JHB</strain>
    </source>
</reference>
<evidence type="ECO:0000256" key="2">
    <source>
        <dbReference type="ARBA" id="ARBA00023043"/>
    </source>
</evidence>
<dbReference type="PROSITE" id="PS50297">
    <property type="entry name" value="ANK_REP_REGION"/>
    <property type="match status" value="1"/>
</dbReference>
<accession>B0WH28</accession>
<dbReference type="InParanoid" id="B0WH28"/>